<keyword evidence="5" id="KW-1185">Reference proteome</keyword>
<organism evidence="4 5">
    <name type="scientific">Choiromyces venosus 120613-1</name>
    <dbReference type="NCBI Taxonomy" id="1336337"/>
    <lineage>
        <taxon>Eukaryota</taxon>
        <taxon>Fungi</taxon>
        <taxon>Dikarya</taxon>
        <taxon>Ascomycota</taxon>
        <taxon>Pezizomycotina</taxon>
        <taxon>Pezizomycetes</taxon>
        <taxon>Pezizales</taxon>
        <taxon>Tuberaceae</taxon>
        <taxon>Choiromyces</taxon>
    </lineage>
</organism>
<sequence length="98" mass="10760">MIESSPPPPSPSRSPDPNDKLRPALPPSVDTGCTNNSLEWKYRLIKWTSFACAIMNCLCAGSILLFSLWAPVFQQKLGYSQMQVNAISIAGELGMYLP</sequence>
<keyword evidence="2" id="KW-1133">Transmembrane helix</keyword>
<dbReference type="EMBL" id="ML120452">
    <property type="protein sequence ID" value="RPA93456.1"/>
    <property type="molecule type" value="Genomic_DNA"/>
</dbReference>
<evidence type="ECO:0000313" key="5">
    <source>
        <dbReference type="Proteomes" id="UP000276215"/>
    </source>
</evidence>
<feature type="region of interest" description="Disordered" evidence="1">
    <location>
        <begin position="1"/>
        <end position="28"/>
    </location>
</feature>
<feature type="domain" description="Nodulin-like" evidence="3">
    <location>
        <begin position="46"/>
        <end position="95"/>
    </location>
</feature>
<feature type="compositionally biased region" description="Pro residues" evidence="1">
    <location>
        <begin position="1"/>
        <end position="14"/>
    </location>
</feature>
<dbReference type="AlphaFoldDB" id="A0A3N4J5L3"/>
<evidence type="ECO:0000313" key="4">
    <source>
        <dbReference type="EMBL" id="RPA93456.1"/>
    </source>
</evidence>
<dbReference type="InterPro" id="IPR010658">
    <property type="entry name" value="Nodulin-like"/>
</dbReference>
<feature type="transmembrane region" description="Helical" evidence="2">
    <location>
        <begin position="47"/>
        <end position="73"/>
    </location>
</feature>
<dbReference type="STRING" id="1336337.A0A3N4J5L3"/>
<proteinExistence type="predicted"/>
<keyword evidence="2" id="KW-0812">Transmembrane</keyword>
<name>A0A3N4J5L3_9PEZI</name>
<keyword evidence="2" id="KW-0472">Membrane</keyword>
<dbReference type="Pfam" id="PF06813">
    <property type="entry name" value="Nodulin-like"/>
    <property type="match status" value="1"/>
</dbReference>
<evidence type="ECO:0000259" key="3">
    <source>
        <dbReference type="Pfam" id="PF06813"/>
    </source>
</evidence>
<gene>
    <name evidence="4" type="ORF">L873DRAFT_1777781</name>
</gene>
<evidence type="ECO:0000256" key="2">
    <source>
        <dbReference type="SAM" id="Phobius"/>
    </source>
</evidence>
<evidence type="ECO:0000256" key="1">
    <source>
        <dbReference type="SAM" id="MobiDB-lite"/>
    </source>
</evidence>
<dbReference type="SUPFAM" id="SSF103473">
    <property type="entry name" value="MFS general substrate transporter"/>
    <property type="match status" value="1"/>
</dbReference>
<protein>
    <recommendedName>
        <fullName evidence="3">Nodulin-like domain-containing protein</fullName>
    </recommendedName>
</protein>
<dbReference type="InterPro" id="IPR036259">
    <property type="entry name" value="MFS_trans_sf"/>
</dbReference>
<accession>A0A3N4J5L3</accession>
<dbReference type="OrthoDB" id="199930at2759"/>
<dbReference type="Proteomes" id="UP000276215">
    <property type="component" value="Unassembled WGS sequence"/>
</dbReference>
<reference evidence="4 5" key="1">
    <citation type="journal article" date="2018" name="Nat. Ecol. Evol.">
        <title>Pezizomycetes genomes reveal the molecular basis of ectomycorrhizal truffle lifestyle.</title>
        <authorList>
            <person name="Murat C."/>
            <person name="Payen T."/>
            <person name="Noel B."/>
            <person name="Kuo A."/>
            <person name="Morin E."/>
            <person name="Chen J."/>
            <person name="Kohler A."/>
            <person name="Krizsan K."/>
            <person name="Balestrini R."/>
            <person name="Da Silva C."/>
            <person name="Montanini B."/>
            <person name="Hainaut M."/>
            <person name="Levati E."/>
            <person name="Barry K.W."/>
            <person name="Belfiori B."/>
            <person name="Cichocki N."/>
            <person name="Clum A."/>
            <person name="Dockter R.B."/>
            <person name="Fauchery L."/>
            <person name="Guy J."/>
            <person name="Iotti M."/>
            <person name="Le Tacon F."/>
            <person name="Lindquist E.A."/>
            <person name="Lipzen A."/>
            <person name="Malagnac F."/>
            <person name="Mello A."/>
            <person name="Molinier V."/>
            <person name="Miyauchi S."/>
            <person name="Poulain J."/>
            <person name="Riccioni C."/>
            <person name="Rubini A."/>
            <person name="Sitrit Y."/>
            <person name="Splivallo R."/>
            <person name="Traeger S."/>
            <person name="Wang M."/>
            <person name="Zifcakova L."/>
            <person name="Wipf D."/>
            <person name="Zambonelli A."/>
            <person name="Paolocci F."/>
            <person name="Nowrousian M."/>
            <person name="Ottonello S."/>
            <person name="Baldrian P."/>
            <person name="Spatafora J.W."/>
            <person name="Henrissat B."/>
            <person name="Nagy L.G."/>
            <person name="Aury J.M."/>
            <person name="Wincker P."/>
            <person name="Grigoriev I.V."/>
            <person name="Bonfante P."/>
            <person name="Martin F.M."/>
        </authorList>
    </citation>
    <scope>NUCLEOTIDE SEQUENCE [LARGE SCALE GENOMIC DNA]</scope>
    <source>
        <strain evidence="4 5">120613-1</strain>
    </source>
</reference>